<dbReference type="PROSITE" id="PS50111">
    <property type="entry name" value="CHEMOTAXIS_TRANSDUC_2"/>
    <property type="match status" value="1"/>
</dbReference>
<dbReference type="PROSITE" id="PS50885">
    <property type="entry name" value="HAMP"/>
    <property type="match status" value="1"/>
</dbReference>
<dbReference type="SUPFAM" id="SSF58104">
    <property type="entry name" value="Methyl-accepting chemotaxis protein (MCP) signaling domain"/>
    <property type="match status" value="1"/>
</dbReference>
<dbReference type="Gene3D" id="6.10.340.10">
    <property type="match status" value="1"/>
</dbReference>
<evidence type="ECO:0000256" key="1">
    <source>
        <dbReference type="ARBA" id="ARBA00023224"/>
    </source>
</evidence>
<dbReference type="PANTHER" id="PTHR32089">
    <property type="entry name" value="METHYL-ACCEPTING CHEMOTAXIS PROTEIN MCPB"/>
    <property type="match status" value="1"/>
</dbReference>
<dbReference type="CDD" id="cd06225">
    <property type="entry name" value="HAMP"/>
    <property type="match status" value="1"/>
</dbReference>
<comment type="similarity">
    <text evidence="2">Belongs to the methyl-accepting chemotaxis (MCP) protein family.</text>
</comment>
<evidence type="ECO:0000256" key="2">
    <source>
        <dbReference type="ARBA" id="ARBA00029447"/>
    </source>
</evidence>
<evidence type="ECO:0000256" key="3">
    <source>
        <dbReference type="PROSITE-ProRule" id="PRU00284"/>
    </source>
</evidence>
<gene>
    <name evidence="7" type="ORF">CWATWH8502_4166</name>
</gene>
<dbReference type="Pfam" id="PF00672">
    <property type="entry name" value="HAMP"/>
    <property type="match status" value="1"/>
</dbReference>
<evidence type="ECO:0000259" key="6">
    <source>
        <dbReference type="PROSITE" id="PS50885"/>
    </source>
</evidence>
<proteinExistence type="inferred from homology"/>
<dbReference type="Gene3D" id="1.10.287.950">
    <property type="entry name" value="Methyl-accepting chemotaxis protein"/>
    <property type="match status" value="1"/>
</dbReference>
<dbReference type="InterPro" id="IPR004089">
    <property type="entry name" value="MCPsignal_dom"/>
</dbReference>
<evidence type="ECO:0000256" key="4">
    <source>
        <dbReference type="SAM" id="Coils"/>
    </source>
</evidence>
<keyword evidence="4" id="KW-0175">Coiled coil</keyword>
<organism evidence="7 8">
    <name type="scientific">Crocosphaera watsonii WH 8502</name>
    <dbReference type="NCBI Taxonomy" id="423474"/>
    <lineage>
        <taxon>Bacteria</taxon>
        <taxon>Bacillati</taxon>
        <taxon>Cyanobacteriota</taxon>
        <taxon>Cyanophyceae</taxon>
        <taxon>Oscillatoriophycideae</taxon>
        <taxon>Chroococcales</taxon>
        <taxon>Aphanothecaceae</taxon>
        <taxon>Crocosphaera</taxon>
    </lineage>
</organism>
<dbReference type="GO" id="GO:0007165">
    <property type="term" value="P:signal transduction"/>
    <property type="evidence" value="ECO:0007669"/>
    <property type="project" value="UniProtKB-KW"/>
</dbReference>
<dbReference type="GO" id="GO:0016020">
    <property type="term" value="C:membrane"/>
    <property type="evidence" value="ECO:0007669"/>
    <property type="project" value="InterPro"/>
</dbReference>
<dbReference type="Pfam" id="PF00015">
    <property type="entry name" value="MCPsignal"/>
    <property type="match status" value="1"/>
</dbReference>
<dbReference type="SMART" id="SM00283">
    <property type="entry name" value="MA"/>
    <property type="match status" value="1"/>
</dbReference>
<dbReference type="EMBL" id="CAQK01000610">
    <property type="protein sequence ID" value="CCQ52243.1"/>
    <property type="molecule type" value="Genomic_DNA"/>
</dbReference>
<keyword evidence="1 3" id="KW-0807">Transducer</keyword>
<dbReference type="Proteomes" id="UP000018348">
    <property type="component" value="Unassembled WGS sequence"/>
</dbReference>
<feature type="domain" description="HAMP" evidence="6">
    <location>
        <begin position="12"/>
        <end position="64"/>
    </location>
</feature>
<feature type="domain" description="Methyl-accepting transducer" evidence="5">
    <location>
        <begin position="141"/>
        <end position="377"/>
    </location>
</feature>
<sequence length="415" mass="45596">MASVILAKLLGQAILKPLNQLREITTEFSSGNRQVRAEKFANDEMGELATTFNIMADSIVASEAELSYYGEQQEKESENQRKARENLQQEVIKMLLDIEEAQQGNLAVEAQVTDGVVGSVADAFNITIRSLRDLVSQVKNVSYEVNDLVLEKEKEVKNLSQAAINQAQEINQVFAGVADINNSIQSVANSTQEAASIAKLARQQAQEGDIAMNQTVNSIQKIRGSVAGTAKKLKKLAESSQEISQIVTIISSISEKTNVLAFNASIEASRAGEHGQGFKTVSEEVSRLATKVNEATQDIQYLVETIQEDTSLVLEDMEKSTTEVVTGTQLIRQTQEILQGLAVTSENIDDYLQQITQNTGEQTHASQQINQKIHEIADISQNTSSEAENVVKSLHDLVEEMKVLQISVEKFRLQA</sequence>
<dbReference type="PANTHER" id="PTHR32089:SF114">
    <property type="entry name" value="METHYL-ACCEPTING CHEMOTAXIS PROTEIN MCPB"/>
    <property type="match status" value="1"/>
</dbReference>
<evidence type="ECO:0000313" key="8">
    <source>
        <dbReference type="Proteomes" id="UP000018348"/>
    </source>
</evidence>
<accession>T2IGT6</accession>
<dbReference type="InterPro" id="IPR003660">
    <property type="entry name" value="HAMP_dom"/>
</dbReference>
<name>T2IGT6_CROWT</name>
<reference evidence="7 8" key="2">
    <citation type="submission" date="2013-09" db="EMBL/GenBank/DDBJ databases">
        <title>Whole genome comparison of six Crocosphaera watsonii strains with differing phenotypes.</title>
        <authorList>
            <person name="Bench S.R."/>
            <person name="Heller P."/>
            <person name="Frank I."/>
            <person name="Arciniega M."/>
            <person name="Shilova I.N."/>
            <person name="Zehr J.P."/>
        </authorList>
    </citation>
    <scope>NUCLEOTIDE SEQUENCE [LARGE SCALE GENOMIC DNA]</scope>
    <source>
        <strain evidence="7 8">WH 8502</strain>
    </source>
</reference>
<comment type="caution">
    <text evidence="7">The sequence shown here is derived from an EMBL/GenBank/DDBJ whole genome shotgun (WGS) entry which is preliminary data.</text>
</comment>
<protein>
    <submittedName>
        <fullName evidence="7">Methyl-accepting chemotaxis protein (MCP) homologue</fullName>
    </submittedName>
</protein>
<feature type="coiled-coil region" evidence="4">
    <location>
        <begin position="70"/>
        <end position="104"/>
    </location>
</feature>
<reference evidence="7 8" key="1">
    <citation type="submission" date="2013-01" db="EMBL/GenBank/DDBJ databases">
        <authorList>
            <person name="Bench S."/>
        </authorList>
    </citation>
    <scope>NUCLEOTIDE SEQUENCE [LARGE SCALE GENOMIC DNA]</scope>
    <source>
        <strain evidence="7 8">WH 8502</strain>
    </source>
</reference>
<evidence type="ECO:0000259" key="5">
    <source>
        <dbReference type="PROSITE" id="PS50111"/>
    </source>
</evidence>
<dbReference type="SMART" id="SM00304">
    <property type="entry name" value="HAMP"/>
    <property type="match status" value="3"/>
</dbReference>
<evidence type="ECO:0000313" key="7">
    <source>
        <dbReference type="EMBL" id="CCQ52243.1"/>
    </source>
</evidence>
<dbReference type="SUPFAM" id="SSF158472">
    <property type="entry name" value="HAMP domain-like"/>
    <property type="match status" value="1"/>
</dbReference>
<dbReference type="RefSeq" id="WP_021831253.1">
    <property type="nucleotide sequence ID" value="NZ_CAQK01000610.1"/>
</dbReference>
<dbReference type="AlphaFoldDB" id="T2IGT6"/>